<evidence type="ECO:0000256" key="1">
    <source>
        <dbReference type="SAM" id="MobiDB-lite"/>
    </source>
</evidence>
<feature type="region of interest" description="Disordered" evidence="1">
    <location>
        <begin position="245"/>
        <end position="281"/>
    </location>
</feature>
<gene>
    <name evidence="2" type="ORF">JOB18_011200</name>
</gene>
<evidence type="ECO:0000313" key="2">
    <source>
        <dbReference type="EMBL" id="KAG7470336.1"/>
    </source>
</evidence>
<comment type="caution">
    <text evidence="2">The sequence shown here is derived from an EMBL/GenBank/DDBJ whole genome shotgun (WGS) entry which is preliminary data.</text>
</comment>
<feature type="compositionally biased region" description="Basic residues" evidence="1">
    <location>
        <begin position="266"/>
        <end position="275"/>
    </location>
</feature>
<dbReference type="EMBL" id="JAGKHQ010000275">
    <property type="protein sequence ID" value="KAG7470336.1"/>
    <property type="molecule type" value="Genomic_DNA"/>
</dbReference>
<evidence type="ECO:0000313" key="3">
    <source>
        <dbReference type="Proteomes" id="UP000693946"/>
    </source>
</evidence>
<accession>A0AAV6PPK1</accession>
<reference evidence="2 3" key="1">
    <citation type="journal article" date="2021" name="Sci. Rep.">
        <title>Chromosome anchoring in Senegalese sole (Solea senegalensis) reveals sex-associated markers and genome rearrangements in flatfish.</title>
        <authorList>
            <person name="Guerrero-Cozar I."/>
            <person name="Gomez-Garrido J."/>
            <person name="Berbel C."/>
            <person name="Martinez-Blanch J.F."/>
            <person name="Alioto T."/>
            <person name="Claros M.G."/>
            <person name="Gagnaire P.A."/>
            <person name="Manchado M."/>
        </authorList>
    </citation>
    <scope>NUCLEOTIDE SEQUENCE [LARGE SCALE GENOMIC DNA]</scope>
    <source>
        <strain evidence="2">Sse05_10M</strain>
    </source>
</reference>
<dbReference type="AlphaFoldDB" id="A0AAV6PPK1"/>
<keyword evidence="3" id="KW-1185">Reference proteome</keyword>
<sequence length="281" mass="31553">MDSLVHEVTQIVKLQRESALQRLSSLFSWPEFTDERRVFHQEFVYDVSVFAAGRGLSWPDVARTAVTARNIFPQLGGVDAHRLLSLLRDALQECLPNLTPVHRHEVTQFLTETCVTRRRLLQAVVGGAANVTATQLHLEVQLPPTPQPLTQGAEVHELERRLQQNKLSSTLQQKQDELRRLREGPRVTVEDIPEDVLMDKEVAVTLVRAAVKATEEQILLSLNREVSLLADILQLRLQQAALTTRRRHTSHVSSTASHPETAAVKAKTHTPKAKAGKHDKT</sequence>
<dbReference type="Proteomes" id="UP000693946">
    <property type="component" value="Unassembled WGS sequence"/>
</dbReference>
<proteinExistence type="predicted"/>
<name>A0AAV6PPK1_SOLSE</name>
<organism evidence="2 3">
    <name type="scientific">Solea senegalensis</name>
    <name type="common">Senegalese sole</name>
    <dbReference type="NCBI Taxonomy" id="28829"/>
    <lineage>
        <taxon>Eukaryota</taxon>
        <taxon>Metazoa</taxon>
        <taxon>Chordata</taxon>
        <taxon>Craniata</taxon>
        <taxon>Vertebrata</taxon>
        <taxon>Euteleostomi</taxon>
        <taxon>Actinopterygii</taxon>
        <taxon>Neopterygii</taxon>
        <taxon>Teleostei</taxon>
        <taxon>Neoteleostei</taxon>
        <taxon>Acanthomorphata</taxon>
        <taxon>Carangaria</taxon>
        <taxon>Pleuronectiformes</taxon>
        <taxon>Pleuronectoidei</taxon>
        <taxon>Soleidae</taxon>
        <taxon>Solea</taxon>
    </lineage>
</organism>
<protein>
    <submittedName>
        <fullName evidence="2">Uncharacterized protein</fullName>
    </submittedName>
</protein>